<feature type="non-terminal residue" evidence="2">
    <location>
        <position position="231"/>
    </location>
</feature>
<reference evidence="2 3" key="1">
    <citation type="journal article" date="2021" name="ISME Commun">
        <title>Automated analysis of genomic sequences facilitates high-throughput and comprehensive description of bacteria.</title>
        <authorList>
            <person name="Hitch T.C.A."/>
        </authorList>
    </citation>
    <scope>NUCLEOTIDE SEQUENCE [LARGE SCALE GENOMIC DNA]</scope>
    <source>
        <strain evidence="2 3">Sanger_18</strain>
    </source>
</reference>
<proteinExistence type="predicted"/>
<organism evidence="2 3">
    <name type="scientific">Suilimivivens aceti</name>
    <dbReference type="NCBI Taxonomy" id="2981774"/>
    <lineage>
        <taxon>Bacteria</taxon>
        <taxon>Bacillati</taxon>
        <taxon>Bacillota</taxon>
        <taxon>Clostridia</taxon>
        <taxon>Lachnospirales</taxon>
        <taxon>Lachnospiraceae</taxon>
        <taxon>Suilimivivens</taxon>
    </lineage>
</organism>
<sequence length="231" mass="25527">MNVKNRKCIRKLSLKSLYANRRRNLIAIFAIALTTLLFTSMFTIVLSLNASYETYQFRQVGGYAHGTFKDVSPEQAERIAAHPKVKATGARKVIGITAEGVFAKIPAEISYMDANCTKWSYATPTIGRMPESGKEVAMDTAALQLLGVTPELGAEVTVSYSITDKDQTAFTVTDTFTLVGYWDYDELMPVHYINISRDYADDIEAQAVKTGLQPFRTDLNVMLASGTNIQG</sequence>
<gene>
    <name evidence="2" type="ORF">OCV77_13220</name>
</gene>
<keyword evidence="1" id="KW-1133">Transmembrane helix</keyword>
<accession>A0ABT2T5A6</accession>
<evidence type="ECO:0000313" key="2">
    <source>
        <dbReference type="EMBL" id="MCU6745433.1"/>
    </source>
</evidence>
<protein>
    <submittedName>
        <fullName evidence="2">ABC transporter permease</fullName>
    </submittedName>
</protein>
<comment type="caution">
    <text evidence="2">The sequence shown here is derived from an EMBL/GenBank/DDBJ whole genome shotgun (WGS) entry which is preliminary data.</text>
</comment>
<name>A0ABT2T5A6_9FIRM</name>
<dbReference type="Proteomes" id="UP001652432">
    <property type="component" value="Unassembled WGS sequence"/>
</dbReference>
<dbReference type="EMBL" id="JAOQKJ010000011">
    <property type="protein sequence ID" value="MCU6745433.1"/>
    <property type="molecule type" value="Genomic_DNA"/>
</dbReference>
<feature type="transmembrane region" description="Helical" evidence="1">
    <location>
        <begin position="25"/>
        <end position="48"/>
    </location>
</feature>
<keyword evidence="1" id="KW-0472">Membrane</keyword>
<evidence type="ECO:0000256" key="1">
    <source>
        <dbReference type="SAM" id="Phobius"/>
    </source>
</evidence>
<keyword evidence="3" id="KW-1185">Reference proteome</keyword>
<keyword evidence="1" id="KW-0812">Transmembrane</keyword>
<evidence type="ECO:0000313" key="3">
    <source>
        <dbReference type="Proteomes" id="UP001652432"/>
    </source>
</evidence>